<evidence type="ECO:0000313" key="1">
    <source>
        <dbReference type="EMBL" id="MPC32822.1"/>
    </source>
</evidence>
<protein>
    <submittedName>
        <fullName evidence="1">Uncharacterized protein</fullName>
    </submittedName>
</protein>
<gene>
    <name evidence="1" type="ORF">E2C01_026153</name>
</gene>
<accession>A0A5B7EFA6</accession>
<keyword evidence="2" id="KW-1185">Reference proteome</keyword>
<dbReference type="AlphaFoldDB" id="A0A5B7EFA6"/>
<proteinExistence type="predicted"/>
<sequence>METARPQSECGRGGGGIGNDGQPVCIWQWQGKVTSLSVLAWYCAGGSVQCHAESATPPTGLHLPKPLPKDLDKLFSASFDFKMLRNSCGD</sequence>
<comment type="caution">
    <text evidence="1">The sequence shown here is derived from an EMBL/GenBank/DDBJ whole genome shotgun (WGS) entry which is preliminary data.</text>
</comment>
<reference evidence="1 2" key="1">
    <citation type="submission" date="2019-05" db="EMBL/GenBank/DDBJ databases">
        <title>Another draft genome of Portunus trituberculatus and its Hox gene families provides insights of decapod evolution.</title>
        <authorList>
            <person name="Jeong J.-H."/>
            <person name="Song I."/>
            <person name="Kim S."/>
            <person name="Choi T."/>
            <person name="Kim D."/>
            <person name="Ryu S."/>
            <person name="Kim W."/>
        </authorList>
    </citation>
    <scope>NUCLEOTIDE SEQUENCE [LARGE SCALE GENOMIC DNA]</scope>
    <source>
        <tissue evidence="1">Muscle</tissue>
    </source>
</reference>
<dbReference type="Proteomes" id="UP000324222">
    <property type="component" value="Unassembled WGS sequence"/>
</dbReference>
<organism evidence="1 2">
    <name type="scientific">Portunus trituberculatus</name>
    <name type="common">Swimming crab</name>
    <name type="synonym">Neptunus trituberculatus</name>
    <dbReference type="NCBI Taxonomy" id="210409"/>
    <lineage>
        <taxon>Eukaryota</taxon>
        <taxon>Metazoa</taxon>
        <taxon>Ecdysozoa</taxon>
        <taxon>Arthropoda</taxon>
        <taxon>Crustacea</taxon>
        <taxon>Multicrustacea</taxon>
        <taxon>Malacostraca</taxon>
        <taxon>Eumalacostraca</taxon>
        <taxon>Eucarida</taxon>
        <taxon>Decapoda</taxon>
        <taxon>Pleocyemata</taxon>
        <taxon>Brachyura</taxon>
        <taxon>Eubrachyura</taxon>
        <taxon>Portunoidea</taxon>
        <taxon>Portunidae</taxon>
        <taxon>Portuninae</taxon>
        <taxon>Portunus</taxon>
    </lineage>
</organism>
<dbReference type="EMBL" id="VSRR010002703">
    <property type="protein sequence ID" value="MPC32822.1"/>
    <property type="molecule type" value="Genomic_DNA"/>
</dbReference>
<evidence type="ECO:0000313" key="2">
    <source>
        <dbReference type="Proteomes" id="UP000324222"/>
    </source>
</evidence>
<name>A0A5B7EFA6_PORTR</name>